<proteinExistence type="predicted"/>
<dbReference type="OrthoDB" id="7821105at2"/>
<evidence type="ECO:0000313" key="4">
    <source>
        <dbReference type="Proteomes" id="UP000317648"/>
    </source>
</evidence>
<keyword evidence="1" id="KW-0863">Zinc-finger</keyword>
<sequence length="460" mass="50669">MSALENPQILRYPFPSQFDGEGATRTLRLATFRSGEDPSPFFFEGRLARPQQTAELLRAIMTVVQSRFHIPAAMLGRILAEADPVVTANDDRLRFEGFSACCGAYARLDLLPGAFAGTVAGRGTTNVDFNPPMLAALARVKATDKVSLAVGADQVVLQQQESEVVEKKVKLPVRWLKGFVEVQTVQSRMQHVHQIPALHALRFFRSLPRMKTNRRATFVTRAGQGLRLSQVEAKDAVRVGGLERLGVLESLARKADRLDVYTDALTGASGWTLTFPDCRFHLVISPEVWRGFSGEGQALRSLATVDKTSLDKVRASLVWQAVIDRDQLAAAAKLPPATVDDLLKMLGARGLVGFDLSEQAYFHREAPFDVSQVEKLQPRLIAARKLIDAEKVQLKQQTKTRADFEVAGTGVIHRVTISSGNETAFKCTCPWHNKHGVERGPCKHILAAQIVLEESEAKGQ</sequence>
<dbReference type="InterPro" id="IPR007527">
    <property type="entry name" value="Znf_SWIM"/>
</dbReference>
<reference evidence="3 4" key="1">
    <citation type="submission" date="2019-02" db="EMBL/GenBank/DDBJ databases">
        <title>Deep-cultivation of Planctomycetes and their phenomic and genomic characterization uncovers novel biology.</title>
        <authorList>
            <person name="Wiegand S."/>
            <person name="Jogler M."/>
            <person name="Boedeker C."/>
            <person name="Pinto D."/>
            <person name="Vollmers J."/>
            <person name="Rivas-Marin E."/>
            <person name="Kohn T."/>
            <person name="Peeters S.H."/>
            <person name="Heuer A."/>
            <person name="Rast P."/>
            <person name="Oberbeckmann S."/>
            <person name="Bunk B."/>
            <person name="Jeske O."/>
            <person name="Meyerdierks A."/>
            <person name="Storesund J.E."/>
            <person name="Kallscheuer N."/>
            <person name="Luecker S."/>
            <person name="Lage O.M."/>
            <person name="Pohl T."/>
            <person name="Merkel B.J."/>
            <person name="Hornburger P."/>
            <person name="Mueller R.-W."/>
            <person name="Bruemmer F."/>
            <person name="Labrenz M."/>
            <person name="Spormann A.M."/>
            <person name="Op den Camp H."/>
            <person name="Overmann J."/>
            <person name="Amann R."/>
            <person name="Jetten M.S.M."/>
            <person name="Mascher T."/>
            <person name="Medema M.H."/>
            <person name="Devos D.P."/>
            <person name="Kaster A.-K."/>
            <person name="Ovreas L."/>
            <person name="Rohde M."/>
            <person name="Galperin M.Y."/>
            <person name="Jogler C."/>
        </authorList>
    </citation>
    <scope>NUCLEOTIDE SEQUENCE [LARGE SCALE GENOMIC DNA]</scope>
    <source>
        <strain evidence="3 4">Pla85_3_4</strain>
    </source>
</reference>
<organism evidence="3 4">
    <name type="scientific">Lignipirellula cremea</name>
    <dbReference type="NCBI Taxonomy" id="2528010"/>
    <lineage>
        <taxon>Bacteria</taxon>
        <taxon>Pseudomonadati</taxon>
        <taxon>Planctomycetota</taxon>
        <taxon>Planctomycetia</taxon>
        <taxon>Pirellulales</taxon>
        <taxon>Pirellulaceae</taxon>
        <taxon>Lignipirellula</taxon>
    </lineage>
</organism>
<dbReference type="RefSeq" id="WP_145057939.1">
    <property type="nucleotide sequence ID" value="NZ_CP036433.1"/>
</dbReference>
<accession>A0A518E3B3</accession>
<feature type="domain" description="SWIM-type" evidence="2">
    <location>
        <begin position="413"/>
        <end position="453"/>
    </location>
</feature>
<dbReference type="Proteomes" id="UP000317648">
    <property type="component" value="Chromosome"/>
</dbReference>
<keyword evidence="1" id="KW-0479">Metal-binding</keyword>
<name>A0A518E3B3_9BACT</name>
<keyword evidence="1" id="KW-0862">Zinc</keyword>
<gene>
    <name evidence="3" type="ORF">Pla8534_64450</name>
</gene>
<dbReference type="GO" id="GO:0008270">
    <property type="term" value="F:zinc ion binding"/>
    <property type="evidence" value="ECO:0007669"/>
    <property type="project" value="UniProtKB-KW"/>
</dbReference>
<dbReference type="KEGG" id="lcre:Pla8534_64450"/>
<keyword evidence="4" id="KW-1185">Reference proteome</keyword>
<evidence type="ECO:0000259" key="2">
    <source>
        <dbReference type="PROSITE" id="PS50966"/>
    </source>
</evidence>
<dbReference type="EMBL" id="CP036433">
    <property type="protein sequence ID" value="QDU98574.1"/>
    <property type="molecule type" value="Genomic_DNA"/>
</dbReference>
<evidence type="ECO:0000256" key="1">
    <source>
        <dbReference type="PROSITE-ProRule" id="PRU00325"/>
    </source>
</evidence>
<evidence type="ECO:0000313" key="3">
    <source>
        <dbReference type="EMBL" id="QDU98574.1"/>
    </source>
</evidence>
<dbReference type="AlphaFoldDB" id="A0A518E3B3"/>
<protein>
    <recommendedName>
        <fullName evidence="2">SWIM-type domain-containing protein</fullName>
    </recommendedName>
</protein>
<dbReference type="PROSITE" id="PS50966">
    <property type="entry name" value="ZF_SWIM"/>
    <property type="match status" value="1"/>
</dbReference>